<feature type="transmembrane region" description="Helical" evidence="1">
    <location>
        <begin position="43"/>
        <end position="64"/>
    </location>
</feature>
<feature type="transmembrane region" description="Helical" evidence="1">
    <location>
        <begin position="113"/>
        <end position="137"/>
    </location>
</feature>
<keyword evidence="1" id="KW-0812">Transmembrane</keyword>
<reference evidence="2 3" key="1">
    <citation type="submission" date="2019-08" db="EMBL/GenBank/DDBJ databases">
        <title>Draft genome sequence of Ulvibacter marinus type strain NBRC 109484.</title>
        <authorList>
            <person name="Kawano K."/>
            <person name="Ushijima N."/>
            <person name="Kihara M."/>
            <person name="Itoh H."/>
        </authorList>
    </citation>
    <scope>NUCLEOTIDE SEQUENCE [LARGE SCALE GENOMIC DNA]</scope>
    <source>
        <strain evidence="2 3">NBRC 109484</strain>
    </source>
</reference>
<name>A0A5J4IXQ7_9FLAO</name>
<keyword evidence="3" id="KW-1185">Reference proteome</keyword>
<accession>A0A5J4IXQ7</accession>
<dbReference type="RefSeq" id="WP_151672461.1">
    <property type="nucleotide sequence ID" value="NZ_BKCG01000001.1"/>
</dbReference>
<keyword evidence="1" id="KW-1133">Transmembrane helix</keyword>
<feature type="transmembrane region" description="Helical" evidence="1">
    <location>
        <begin position="76"/>
        <end position="93"/>
    </location>
</feature>
<evidence type="ECO:0000256" key="1">
    <source>
        <dbReference type="SAM" id="Phobius"/>
    </source>
</evidence>
<keyword evidence="1" id="KW-0472">Membrane</keyword>
<proteinExistence type="predicted"/>
<gene>
    <name evidence="2" type="ORF">ULMA_04860</name>
</gene>
<evidence type="ECO:0000313" key="2">
    <source>
        <dbReference type="EMBL" id="GER58378.1"/>
    </source>
</evidence>
<feature type="transmembrane region" description="Helical" evidence="1">
    <location>
        <begin position="9"/>
        <end position="27"/>
    </location>
</feature>
<comment type="caution">
    <text evidence="2">The sequence shown here is derived from an EMBL/GenBank/DDBJ whole genome shotgun (WGS) entry which is preliminary data.</text>
</comment>
<dbReference type="EMBL" id="BKCG01000001">
    <property type="protein sequence ID" value="GER58378.1"/>
    <property type="molecule type" value="Genomic_DNA"/>
</dbReference>
<organism evidence="2 3">
    <name type="scientific">Patiriisocius marinus</name>
    <dbReference type="NCBI Taxonomy" id="1397112"/>
    <lineage>
        <taxon>Bacteria</taxon>
        <taxon>Pseudomonadati</taxon>
        <taxon>Bacteroidota</taxon>
        <taxon>Flavobacteriia</taxon>
        <taxon>Flavobacteriales</taxon>
        <taxon>Flavobacteriaceae</taxon>
        <taxon>Patiriisocius</taxon>
    </lineage>
</organism>
<evidence type="ECO:0000313" key="3">
    <source>
        <dbReference type="Proteomes" id="UP000326509"/>
    </source>
</evidence>
<sequence length="143" mass="15249">MALHKITKIIALILGVAGVIFWGMLVAKGDEAIRDSGGEGLDMILYVAYLIFAIVCFAVLVFVVKGVFQGDIKKTLISIGAVALIVVISYVLAEGTESLTKDGEIVTAQTSKWIGTGLYAFYIMAILAIASMVFSGVKKLTTR</sequence>
<dbReference type="Proteomes" id="UP000326509">
    <property type="component" value="Unassembled WGS sequence"/>
</dbReference>
<dbReference type="OrthoDB" id="1446429at2"/>
<protein>
    <submittedName>
        <fullName evidence="2">Uncharacterized protein</fullName>
    </submittedName>
</protein>
<dbReference type="AlphaFoldDB" id="A0A5J4IXQ7"/>